<gene>
    <name evidence="2" type="ORF">FLONG3_3179</name>
</gene>
<evidence type="ECO:0008006" key="4">
    <source>
        <dbReference type="Google" id="ProtNLM"/>
    </source>
</evidence>
<evidence type="ECO:0000256" key="1">
    <source>
        <dbReference type="SAM" id="SignalP"/>
    </source>
</evidence>
<reference evidence="2 3" key="1">
    <citation type="journal article" date="2018" name="PLoS Pathog.">
        <title>Evolution of structural diversity of trichothecenes, a family of toxins produced by plant pathogenic and entomopathogenic fungi.</title>
        <authorList>
            <person name="Proctor R.H."/>
            <person name="McCormick S.P."/>
            <person name="Kim H.S."/>
            <person name="Cardoza R.E."/>
            <person name="Stanley A.M."/>
            <person name="Lindo L."/>
            <person name="Kelly A."/>
            <person name="Brown D.W."/>
            <person name="Lee T."/>
            <person name="Vaughan M.M."/>
            <person name="Alexander N.J."/>
            <person name="Busman M."/>
            <person name="Gutierrez S."/>
        </authorList>
    </citation>
    <scope>NUCLEOTIDE SEQUENCE [LARGE SCALE GENOMIC DNA]</scope>
    <source>
        <strain evidence="2 3">NRRL 20695</strain>
    </source>
</reference>
<sequence length="219" mass="23317">MFAKFTTIIAATAALVSANPLPRGESGSASITPHDQYSSSIGVLGCKINTNRVAYWPGSVDCNNICVKVSNEGRSVYLLKIDSSGGAHDISYDAWNYLGFGKSATQDPHMGGGIAMNYEYVHASNCKDILDNGKLPLAAANSMNYVASCLSEPKSWVAQNYELYNINDPVCKHGVDEKCHLNLAVSNQPECPSGLGSVKELKSTVTNIMYGTGKKAAAL</sequence>
<dbReference type="Proteomes" id="UP000266234">
    <property type="component" value="Unassembled WGS sequence"/>
</dbReference>
<dbReference type="OrthoDB" id="5370830at2759"/>
<keyword evidence="3" id="KW-1185">Reference proteome</keyword>
<feature type="signal peptide" evidence="1">
    <location>
        <begin position="1"/>
        <end position="18"/>
    </location>
</feature>
<evidence type="ECO:0000313" key="2">
    <source>
        <dbReference type="EMBL" id="RGP78724.1"/>
    </source>
</evidence>
<organism evidence="2 3">
    <name type="scientific">Fusarium longipes</name>
    <dbReference type="NCBI Taxonomy" id="694270"/>
    <lineage>
        <taxon>Eukaryota</taxon>
        <taxon>Fungi</taxon>
        <taxon>Dikarya</taxon>
        <taxon>Ascomycota</taxon>
        <taxon>Pezizomycotina</taxon>
        <taxon>Sordariomycetes</taxon>
        <taxon>Hypocreomycetidae</taxon>
        <taxon>Hypocreales</taxon>
        <taxon>Nectriaceae</taxon>
        <taxon>Fusarium</taxon>
    </lineage>
</organism>
<comment type="caution">
    <text evidence="2">The sequence shown here is derived from an EMBL/GenBank/DDBJ whole genome shotgun (WGS) entry which is preliminary data.</text>
</comment>
<evidence type="ECO:0000313" key="3">
    <source>
        <dbReference type="Proteomes" id="UP000266234"/>
    </source>
</evidence>
<dbReference type="STRING" id="694270.A0A395T1X0"/>
<proteinExistence type="predicted"/>
<accession>A0A395T1X0</accession>
<dbReference type="AlphaFoldDB" id="A0A395T1X0"/>
<dbReference type="PANTHER" id="PTHR38850">
    <property type="entry name" value="CERATO-PLATANIN"/>
    <property type="match status" value="1"/>
</dbReference>
<dbReference type="EMBL" id="PXOG01000059">
    <property type="protein sequence ID" value="RGP78724.1"/>
    <property type="molecule type" value="Genomic_DNA"/>
</dbReference>
<name>A0A395T1X0_9HYPO</name>
<feature type="chain" id="PRO_5017394962" description="Cerato-platanin" evidence="1">
    <location>
        <begin position="19"/>
        <end position="219"/>
    </location>
</feature>
<dbReference type="PANTHER" id="PTHR38850:SF2">
    <property type="entry name" value="CERATO-PLATANIN"/>
    <property type="match status" value="1"/>
</dbReference>
<protein>
    <recommendedName>
        <fullName evidence="4">Cerato-platanin</fullName>
    </recommendedName>
</protein>
<keyword evidence="1" id="KW-0732">Signal</keyword>